<reference evidence="1 2" key="1">
    <citation type="journal article" date="2015" name="Nat. Commun.">
        <title>Lucilia cuprina genome unlocks parasitic fly biology to underpin future interventions.</title>
        <authorList>
            <person name="Anstead C.A."/>
            <person name="Korhonen P.K."/>
            <person name="Young N.D."/>
            <person name="Hall R.S."/>
            <person name="Jex A.R."/>
            <person name="Murali S.C."/>
            <person name="Hughes D.S."/>
            <person name="Lee S.F."/>
            <person name="Perry T."/>
            <person name="Stroehlein A.J."/>
            <person name="Ansell B.R."/>
            <person name="Breugelmans B."/>
            <person name="Hofmann A."/>
            <person name="Qu J."/>
            <person name="Dugan S."/>
            <person name="Lee S.L."/>
            <person name="Chao H."/>
            <person name="Dinh H."/>
            <person name="Han Y."/>
            <person name="Doddapaneni H.V."/>
            <person name="Worley K.C."/>
            <person name="Muzny D.M."/>
            <person name="Ioannidis P."/>
            <person name="Waterhouse R.M."/>
            <person name="Zdobnov E.M."/>
            <person name="James P.J."/>
            <person name="Bagnall N.H."/>
            <person name="Kotze A.C."/>
            <person name="Gibbs R.A."/>
            <person name="Richards S."/>
            <person name="Batterham P."/>
            <person name="Gasser R.B."/>
        </authorList>
    </citation>
    <scope>NUCLEOTIDE SEQUENCE [LARGE SCALE GENOMIC DNA]</scope>
    <source>
        <strain evidence="1 2">LS</strain>
        <tissue evidence="1">Full body</tissue>
    </source>
</reference>
<proteinExistence type="predicted"/>
<dbReference type="EMBL" id="JRES01000547">
    <property type="protein sequence ID" value="KNC30279.1"/>
    <property type="molecule type" value="Genomic_DNA"/>
</dbReference>
<evidence type="ECO:0000313" key="1">
    <source>
        <dbReference type="EMBL" id="KNC30279.1"/>
    </source>
</evidence>
<name>A0A0L0CFL0_LUCCU</name>
<dbReference type="Proteomes" id="UP000037069">
    <property type="component" value="Unassembled WGS sequence"/>
</dbReference>
<protein>
    <recommendedName>
        <fullName evidence="3">Endonuclease/exonuclease/phosphatase domain-containing protein</fullName>
    </recommendedName>
</protein>
<sequence>MLPRLPQIIAVQETWFVKNLIQLYNIDDRKTLTNNSLSKLDNLFCCYGRNPCIVVGDANIDNLDVISFFEELIIVLAIVECKISDHNLISIKIGIKSKVRLFYDHNGVKNYIQANLPIIIPTDDPTKGGVIKVIINYDNKVSEKVYIHIKDKSK</sequence>
<keyword evidence="2" id="KW-1185">Reference proteome</keyword>
<evidence type="ECO:0008006" key="3">
    <source>
        <dbReference type="Google" id="ProtNLM"/>
    </source>
</evidence>
<evidence type="ECO:0000313" key="2">
    <source>
        <dbReference type="Proteomes" id="UP000037069"/>
    </source>
</evidence>
<organism evidence="1 2">
    <name type="scientific">Lucilia cuprina</name>
    <name type="common">Green bottle fly</name>
    <name type="synonym">Australian sheep blowfly</name>
    <dbReference type="NCBI Taxonomy" id="7375"/>
    <lineage>
        <taxon>Eukaryota</taxon>
        <taxon>Metazoa</taxon>
        <taxon>Ecdysozoa</taxon>
        <taxon>Arthropoda</taxon>
        <taxon>Hexapoda</taxon>
        <taxon>Insecta</taxon>
        <taxon>Pterygota</taxon>
        <taxon>Neoptera</taxon>
        <taxon>Endopterygota</taxon>
        <taxon>Diptera</taxon>
        <taxon>Brachycera</taxon>
        <taxon>Muscomorpha</taxon>
        <taxon>Oestroidea</taxon>
        <taxon>Calliphoridae</taxon>
        <taxon>Luciliinae</taxon>
        <taxon>Lucilia</taxon>
    </lineage>
</organism>
<dbReference type="AlphaFoldDB" id="A0A0L0CFL0"/>
<gene>
    <name evidence="1" type="ORF">FF38_08838</name>
</gene>
<comment type="caution">
    <text evidence="1">The sequence shown here is derived from an EMBL/GenBank/DDBJ whole genome shotgun (WGS) entry which is preliminary data.</text>
</comment>
<accession>A0A0L0CFL0</accession>